<evidence type="ECO:0000313" key="6">
    <source>
        <dbReference type="Proteomes" id="UP001372338"/>
    </source>
</evidence>
<evidence type="ECO:0000313" key="5">
    <source>
        <dbReference type="EMBL" id="KAK7281793.1"/>
    </source>
</evidence>
<dbReference type="Gene3D" id="3.40.50.2000">
    <property type="entry name" value="Glycogen Phosphorylase B"/>
    <property type="match status" value="2"/>
</dbReference>
<feature type="domain" description="Glycosyltransferase N-terminal" evidence="4">
    <location>
        <begin position="5"/>
        <end position="251"/>
    </location>
</feature>
<dbReference type="Pfam" id="PF26168">
    <property type="entry name" value="Glyco_transf_N"/>
    <property type="match status" value="1"/>
</dbReference>
<dbReference type="FunFam" id="3.40.50.2000:FF:000064">
    <property type="entry name" value="Glycosyltransferase"/>
    <property type="match status" value="1"/>
</dbReference>
<dbReference type="PANTHER" id="PTHR48047:SF8">
    <property type="entry name" value="FLAVONOL 3-O-GLUCOSYLTRANSFERASE UGT89B1"/>
    <property type="match status" value="1"/>
</dbReference>
<sequence>MPLHILAIPFPAQGHMIPFLDLINNLATSHSNLSISITITILTTPHNLPYLTNLLSSHPSSITPLLLPFPSHPSIPPAIENTIHLPRSMRPFILALSRLHQPLLHWFHSHPAPPRFIISDIFCGWTHHLASQLNIKSLVFSPSGAFALSTMYFLWKEMPMRNNVNDENEVVSYHRLPNSPKYPWCQVSPLFRSYVGDDDPDSVLLKDSFLGNIQSWGLVVNTFSELEKPYLDYLRTELGHDRVWAVEPLLPHPDDDDSSAATKQRGGSSSVSVNDVVSWLDLRQKDKVVYVCFGSQTVLSNDQTVAIASGLEKSWVHFIWCMKGKGIEGSERDSCLLGLEDRTAGRGLVIRGWAPQVMIPRHKAVGAFLTHCGWNSVLESMVGGVPLLAWPMTADQFVNATLLVEELKVAKKVCEGEKTVPDSDELARVLAEAVSGRGVETGQALKLQAAAIDAIREGGSSEKDLLCLMEHLHNFV</sequence>
<name>A0AAN9FZW8_CROPI</name>
<dbReference type="GO" id="GO:0035251">
    <property type="term" value="F:UDP-glucosyltransferase activity"/>
    <property type="evidence" value="ECO:0007669"/>
    <property type="project" value="TreeGrafter"/>
</dbReference>
<dbReference type="Pfam" id="PF00201">
    <property type="entry name" value="UDPGT"/>
    <property type="match status" value="1"/>
</dbReference>
<accession>A0AAN9FZW8</accession>
<protein>
    <recommendedName>
        <fullName evidence="4">Glycosyltransferase N-terminal domain-containing protein</fullName>
    </recommendedName>
</protein>
<dbReference type="CDD" id="cd03784">
    <property type="entry name" value="GT1_Gtf-like"/>
    <property type="match status" value="1"/>
</dbReference>
<keyword evidence="6" id="KW-1185">Reference proteome</keyword>
<dbReference type="SUPFAM" id="SSF53756">
    <property type="entry name" value="UDP-Glycosyltransferase/glycogen phosphorylase"/>
    <property type="match status" value="1"/>
</dbReference>
<comment type="similarity">
    <text evidence="1">Belongs to the UDP-glycosyltransferase family.</text>
</comment>
<evidence type="ECO:0000259" key="4">
    <source>
        <dbReference type="Pfam" id="PF26168"/>
    </source>
</evidence>
<dbReference type="InterPro" id="IPR002213">
    <property type="entry name" value="UDP_glucos_trans"/>
</dbReference>
<dbReference type="InterPro" id="IPR058980">
    <property type="entry name" value="Glyco_transf_N"/>
</dbReference>
<keyword evidence="2" id="KW-0328">Glycosyltransferase</keyword>
<evidence type="ECO:0000256" key="1">
    <source>
        <dbReference type="ARBA" id="ARBA00009995"/>
    </source>
</evidence>
<proteinExistence type="inferred from homology"/>
<dbReference type="PANTHER" id="PTHR48047">
    <property type="entry name" value="GLYCOSYLTRANSFERASE"/>
    <property type="match status" value="1"/>
</dbReference>
<reference evidence="5 6" key="1">
    <citation type="submission" date="2024-01" db="EMBL/GenBank/DDBJ databases">
        <title>The genomes of 5 underutilized Papilionoideae crops provide insights into root nodulation and disease resistanc.</title>
        <authorList>
            <person name="Yuan L."/>
        </authorList>
    </citation>
    <scope>NUCLEOTIDE SEQUENCE [LARGE SCALE GENOMIC DNA]</scope>
    <source>
        <strain evidence="5">ZHUSHIDOU_FW_LH</strain>
        <tissue evidence="5">Leaf</tissue>
    </source>
</reference>
<gene>
    <name evidence="5" type="ORF">RIF29_10073</name>
</gene>
<dbReference type="Proteomes" id="UP001372338">
    <property type="component" value="Unassembled WGS sequence"/>
</dbReference>
<evidence type="ECO:0000256" key="3">
    <source>
        <dbReference type="ARBA" id="ARBA00022679"/>
    </source>
</evidence>
<evidence type="ECO:0000256" key="2">
    <source>
        <dbReference type="ARBA" id="ARBA00022676"/>
    </source>
</evidence>
<dbReference type="EMBL" id="JAYWIO010000002">
    <property type="protein sequence ID" value="KAK7281793.1"/>
    <property type="molecule type" value="Genomic_DNA"/>
</dbReference>
<organism evidence="5 6">
    <name type="scientific">Crotalaria pallida</name>
    <name type="common">Smooth rattlebox</name>
    <name type="synonym">Crotalaria striata</name>
    <dbReference type="NCBI Taxonomy" id="3830"/>
    <lineage>
        <taxon>Eukaryota</taxon>
        <taxon>Viridiplantae</taxon>
        <taxon>Streptophyta</taxon>
        <taxon>Embryophyta</taxon>
        <taxon>Tracheophyta</taxon>
        <taxon>Spermatophyta</taxon>
        <taxon>Magnoliopsida</taxon>
        <taxon>eudicotyledons</taxon>
        <taxon>Gunneridae</taxon>
        <taxon>Pentapetalae</taxon>
        <taxon>rosids</taxon>
        <taxon>fabids</taxon>
        <taxon>Fabales</taxon>
        <taxon>Fabaceae</taxon>
        <taxon>Papilionoideae</taxon>
        <taxon>50 kb inversion clade</taxon>
        <taxon>genistoids sensu lato</taxon>
        <taxon>core genistoids</taxon>
        <taxon>Crotalarieae</taxon>
        <taxon>Crotalaria</taxon>
    </lineage>
</organism>
<comment type="caution">
    <text evidence="5">The sequence shown here is derived from an EMBL/GenBank/DDBJ whole genome shotgun (WGS) entry which is preliminary data.</text>
</comment>
<keyword evidence="3" id="KW-0808">Transferase</keyword>
<dbReference type="AlphaFoldDB" id="A0AAN9FZW8"/>